<organism evidence="1 2">
    <name type="scientific">Emydomyces testavorans</name>
    <dbReference type="NCBI Taxonomy" id="2070801"/>
    <lineage>
        <taxon>Eukaryota</taxon>
        <taxon>Fungi</taxon>
        <taxon>Dikarya</taxon>
        <taxon>Ascomycota</taxon>
        <taxon>Pezizomycotina</taxon>
        <taxon>Eurotiomycetes</taxon>
        <taxon>Eurotiomycetidae</taxon>
        <taxon>Onygenales</taxon>
        <taxon>Nannizziopsiaceae</taxon>
        <taxon>Emydomyces</taxon>
    </lineage>
</organism>
<keyword evidence="2" id="KW-1185">Reference proteome</keyword>
<protein>
    <submittedName>
        <fullName evidence="1">Uncharacterized protein</fullName>
    </submittedName>
</protein>
<dbReference type="AlphaFoldDB" id="A0AAF0DL86"/>
<name>A0AAF0DL86_9EURO</name>
<dbReference type="Proteomes" id="UP001219355">
    <property type="component" value="Chromosome 3"/>
</dbReference>
<dbReference type="SUPFAM" id="SSF49503">
    <property type="entry name" value="Cupredoxins"/>
    <property type="match status" value="1"/>
</dbReference>
<evidence type="ECO:0000313" key="2">
    <source>
        <dbReference type="Proteomes" id="UP001219355"/>
    </source>
</evidence>
<accession>A0AAF0DL86</accession>
<gene>
    <name evidence="1" type="ORF">PRK78_005172</name>
</gene>
<sequence>MSGWAHDPTDKRKWLKWVGPGPAPEPAEYNITTDYEQYTPKGVIRRYRLTVMNDTVNLDGVEFNHAKLYNGVYPGPWIQACWGDDIGQFTYHLFPAASVNSTQKSP</sequence>
<dbReference type="InterPro" id="IPR008972">
    <property type="entry name" value="Cupredoxin"/>
</dbReference>
<dbReference type="Gene3D" id="2.60.40.420">
    <property type="entry name" value="Cupredoxins - blue copper proteins"/>
    <property type="match status" value="1"/>
</dbReference>
<evidence type="ECO:0000313" key="1">
    <source>
        <dbReference type="EMBL" id="WEW59692.1"/>
    </source>
</evidence>
<dbReference type="EMBL" id="CP120629">
    <property type="protein sequence ID" value="WEW59692.1"/>
    <property type="molecule type" value="Genomic_DNA"/>
</dbReference>
<proteinExistence type="predicted"/>
<reference evidence="1" key="1">
    <citation type="submission" date="2023-03" db="EMBL/GenBank/DDBJ databases">
        <title>Emydomyces testavorans Genome Sequence.</title>
        <authorList>
            <person name="Hoyer L."/>
        </authorList>
    </citation>
    <scope>NUCLEOTIDE SEQUENCE</scope>
    <source>
        <strain evidence="1">16-2883</strain>
    </source>
</reference>